<keyword evidence="3" id="KW-1185">Reference proteome</keyword>
<feature type="transmembrane region" description="Helical" evidence="1">
    <location>
        <begin position="392"/>
        <end position="412"/>
    </location>
</feature>
<dbReference type="PANTHER" id="PTHR37254:SF1">
    <property type="entry name" value="OS01G0100500 PROTEIN"/>
    <property type="match status" value="1"/>
</dbReference>
<dbReference type="EMBL" id="BAABME010003175">
    <property type="protein sequence ID" value="GAA0157744.1"/>
    <property type="molecule type" value="Genomic_DNA"/>
</dbReference>
<evidence type="ECO:0000256" key="1">
    <source>
        <dbReference type="SAM" id="Phobius"/>
    </source>
</evidence>
<reference evidence="2 3" key="1">
    <citation type="submission" date="2024-01" db="EMBL/GenBank/DDBJ databases">
        <title>The complete chloroplast genome sequence of Lithospermum erythrorhizon: insights into the phylogenetic relationship among Boraginaceae species and the maternal lineages of purple gromwells.</title>
        <authorList>
            <person name="Okada T."/>
            <person name="Watanabe K."/>
        </authorList>
    </citation>
    <scope>NUCLEOTIDE SEQUENCE [LARGE SCALE GENOMIC DNA]</scope>
</reference>
<dbReference type="PANTHER" id="PTHR37254">
    <property type="entry name" value="OS01G0100500 PROTEIN"/>
    <property type="match status" value="1"/>
</dbReference>
<evidence type="ECO:0000313" key="2">
    <source>
        <dbReference type="EMBL" id="GAA0157744.1"/>
    </source>
</evidence>
<proteinExistence type="predicted"/>
<name>A0AAV3Q0Z0_LITER</name>
<organism evidence="2 3">
    <name type="scientific">Lithospermum erythrorhizon</name>
    <name type="common">Purple gromwell</name>
    <name type="synonym">Lithospermum officinale var. erythrorhizon</name>
    <dbReference type="NCBI Taxonomy" id="34254"/>
    <lineage>
        <taxon>Eukaryota</taxon>
        <taxon>Viridiplantae</taxon>
        <taxon>Streptophyta</taxon>
        <taxon>Embryophyta</taxon>
        <taxon>Tracheophyta</taxon>
        <taxon>Spermatophyta</taxon>
        <taxon>Magnoliopsida</taxon>
        <taxon>eudicotyledons</taxon>
        <taxon>Gunneridae</taxon>
        <taxon>Pentapetalae</taxon>
        <taxon>asterids</taxon>
        <taxon>lamiids</taxon>
        <taxon>Boraginales</taxon>
        <taxon>Boraginaceae</taxon>
        <taxon>Boraginoideae</taxon>
        <taxon>Lithospermeae</taxon>
        <taxon>Lithospermum</taxon>
    </lineage>
</organism>
<dbReference type="AlphaFoldDB" id="A0AAV3Q0Z0"/>
<comment type="caution">
    <text evidence="2">The sequence shown here is derived from an EMBL/GenBank/DDBJ whole genome shotgun (WGS) entry which is preliminary data.</text>
</comment>
<accession>A0AAV3Q0Z0</accession>
<sequence>MQCPSNGLIYNTTQCACKPGYVLNPPNQSCILFTSFGELEVDSGVDYSTLFTFPAEALFSLDSLKRFTQSQAVFLEATLFVLLTWLVFCFVLRSLVPLGDGRSFGFRLRWWISRLDVCFSTHHWLEDREVVKKRKTEIGGAFSMASWILFIGLFAALLYQIISKRTVEVHNVRASNAPDLATFINDMEFNITTISSMTCSNLRGLQTVAIGYPGSIEHRSAPLSTFAKYSCVNTTKGPTISLRCNNCQPLRDVAYVSWYFIDLPNNPASAVGFQFNLTARNRAHEKHLSFVRGTLKNGSNEIEKTITFRGQVPNILKFNLFPRIYHNVHELKLIQPLFHEFLPGSYFSEPNELQASLQSAADGLINTTLYINFLSDYIVEIDSQNIFGTVSFLSDLGGLFSFSIGIFFFLLVQCEYRVKKLRNEDSVMRRIRNRRKAQDRWVKLRKYVMYTWGPCSLDEEYSRVNNDMCCGVVTVKSSGRNGALEKGKQQSRMNGIRFSKKTNLPSHKALGSMPVQEDEIKDETTGSHFTDVFHDQKCFKANALVLPPPPSLEQRNPNEIKASDLQNDLQKLYEYNVMLSEKLVAAQSLIDAILKESKEESRSASPSSPT</sequence>
<keyword evidence="1" id="KW-1133">Transmembrane helix</keyword>
<keyword evidence="1" id="KW-0472">Membrane</keyword>
<feature type="transmembrane region" description="Helical" evidence="1">
    <location>
        <begin position="138"/>
        <end position="162"/>
    </location>
</feature>
<dbReference type="Proteomes" id="UP001454036">
    <property type="component" value="Unassembled WGS sequence"/>
</dbReference>
<gene>
    <name evidence="2" type="ORF">LIER_14942</name>
</gene>
<evidence type="ECO:0000313" key="3">
    <source>
        <dbReference type="Proteomes" id="UP001454036"/>
    </source>
</evidence>
<protein>
    <submittedName>
        <fullName evidence="2">Uncharacterized protein</fullName>
    </submittedName>
</protein>
<feature type="transmembrane region" description="Helical" evidence="1">
    <location>
        <begin position="73"/>
        <end position="96"/>
    </location>
</feature>
<keyword evidence="1" id="KW-0812">Transmembrane</keyword>